<keyword evidence="1" id="KW-0812">Transmembrane</keyword>
<feature type="transmembrane region" description="Helical" evidence="1">
    <location>
        <begin position="36"/>
        <end position="61"/>
    </location>
</feature>
<dbReference type="AlphaFoldDB" id="A0A327JS02"/>
<evidence type="ECO:0000313" key="2">
    <source>
        <dbReference type="EMBL" id="RAI28214.1"/>
    </source>
</evidence>
<feature type="transmembrane region" description="Helical" evidence="1">
    <location>
        <begin position="140"/>
        <end position="160"/>
    </location>
</feature>
<feature type="transmembrane region" description="Helical" evidence="1">
    <location>
        <begin position="73"/>
        <end position="93"/>
    </location>
</feature>
<feature type="transmembrane region" description="Helical" evidence="1">
    <location>
        <begin position="166"/>
        <end position="183"/>
    </location>
</feature>
<feature type="transmembrane region" description="Helical" evidence="1">
    <location>
        <begin position="105"/>
        <end position="128"/>
    </location>
</feature>
<keyword evidence="3" id="KW-1185">Reference proteome</keyword>
<reference evidence="2 3" key="1">
    <citation type="submission" date="2017-07" db="EMBL/GenBank/DDBJ databases">
        <title>Draft Genome Sequences of Select Purple Nonsulfur Bacteria.</title>
        <authorList>
            <person name="Lasarre B."/>
            <person name="Mckinlay J.B."/>
        </authorList>
    </citation>
    <scope>NUCLEOTIDE SEQUENCE [LARGE SCALE GENOMIC DNA]</scope>
    <source>
        <strain evidence="2 3">DSM 11290</strain>
    </source>
</reference>
<gene>
    <name evidence="2" type="ORF">CH339_07670</name>
</gene>
<evidence type="ECO:0000256" key="1">
    <source>
        <dbReference type="SAM" id="Phobius"/>
    </source>
</evidence>
<dbReference type="Proteomes" id="UP000249299">
    <property type="component" value="Unassembled WGS sequence"/>
</dbReference>
<protein>
    <submittedName>
        <fullName evidence="2">Uncharacterized protein</fullName>
    </submittedName>
</protein>
<proteinExistence type="predicted"/>
<evidence type="ECO:0000313" key="3">
    <source>
        <dbReference type="Proteomes" id="UP000249299"/>
    </source>
</evidence>
<comment type="caution">
    <text evidence="2">The sequence shown here is derived from an EMBL/GenBank/DDBJ whole genome shotgun (WGS) entry which is preliminary data.</text>
</comment>
<organism evidence="2 3">
    <name type="scientific">Rhodobium orientis</name>
    <dbReference type="NCBI Taxonomy" id="34017"/>
    <lineage>
        <taxon>Bacteria</taxon>
        <taxon>Pseudomonadati</taxon>
        <taxon>Pseudomonadota</taxon>
        <taxon>Alphaproteobacteria</taxon>
        <taxon>Hyphomicrobiales</taxon>
        <taxon>Rhodobiaceae</taxon>
        <taxon>Rhodobium</taxon>
    </lineage>
</organism>
<dbReference type="EMBL" id="NPEV01000011">
    <property type="protein sequence ID" value="RAI28214.1"/>
    <property type="molecule type" value="Genomic_DNA"/>
</dbReference>
<name>A0A327JS02_9HYPH</name>
<keyword evidence="1" id="KW-1133">Transmembrane helix</keyword>
<keyword evidence="1" id="KW-0472">Membrane</keyword>
<accession>A0A327JS02</accession>
<sequence length="188" mass="20107">MDMAMDRRDADTAPATKSGGAPAGLLRAALTRARTALLPALAFAPAYAGGVVVAVALHLYWRETAFNTRTGAILILFALGALLGGFLAYVLAATVAGARPFSARLAAIAVALMAITAGVTAFLFFLQFRVYYAQWHSDHFGRLWLMQMAYTGATAVYIFMSSGLKLILPFGLPVLFAAAWVFARRKGR</sequence>